<accession>A0AA49JBM9</accession>
<dbReference type="EMBL" id="CP129971">
    <property type="protein sequence ID" value="WKK75899.2"/>
    <property type="molecule type" value="Genomic_DNA"/>
</dbReference>
<evidence type="ECO:0000313" key="1">
    <source>
        <dbReference type="EMBL" id="WKK75899.2"/>
    </source>
</evidence>
<reference evidence="1 2" key="1">
    <citation type="submission" date="2023-08" db="EMBL/GenBank/DDBJ databases">
        <title>Comparative genomics and taxonomic characterization of three novel marine species of genus Marivirga.</title>
        <authorList>
            <person name="Muhammad N."/>
            <person name="Kim S.-G."/>
        </authorList>
    </citation>
    <scope>NUCLEOTIDE SEQUENCE [LARGE SCALE GENOMIC DNA]</scope>
    <source>
        <strain evidence="1 2">BDSF4-3</strain>
    </source>
</reference>
<evidence type="ECO:0008006" key="3">
    <source>
        <dbReference type="Google" id="ProtNLM"/>
    </source>
</evidence>
<dbReference type="Gene3D" id="3.10.420.10">
    <property type="entry name" value="SecB-like"/>
    <property type="match status" value="1"/>
</dbReference>
<sequence>MNKLKTLNVINIFELGFQLHETPDLNKKENSKDLVLDFNIGLDIKDEGKIVGITINSTFHLKKDKTKVVASSKVKTEFQLTYENEVKLEDDGKLNLPDQHWITMLSLAISHARALMARSTNGTIHHNLILPIVNPSEIFKNTLKQQ</sequence>
<dbReference type="AlphaFoldDB" id="A0AA49JBM9"/>
<dbReference type="Proteomes" id="UP001230496">
    <property type="component" value="Chromosome"/>
</dbReference>
<proteinExistence type="predicted"/>
<organism evidence="1 2">
    <name type="scientific">Marivirga salinarum</name>
    <dbReference type="NCBI Taxonomy" id="3059078"/>
    <lineage>
        <taxon>Bacteria</taxon>
        <taxon>Pseudomonadati</taxon>
        <taxon>Bacteroidota</taxon>
        <taxon>Cytophagia</taxon>
        <taxon>Cytophagales</taxon>
        <taxon>Marivirgaceae</taxon>
        <taxon>Marivirga</taxon>
    </lineage>
</organism>
<name>A0AA49JBM9_9BACT</name>
<dbReference type="RefSeq" id="WP_308350916.1">
    <property type="nucleotide sequence ID" value="NZ_CP129971.1"/>
</dbReference>
<gene>
    <name evidence="1" type="ORF">QYS49_31565</name>
</gene>
<protein>
    <recommendedName>
        <fullName evidence="3">Preprotein translocase subunit SecB</fullName>
    </recommendedName>
</protein>
<dbReference type="KEGG" id="msaa:QYS49_31565"/>
<dbReference type="InterPro" id="IPR035958">
    <property type="entry name" value="SecB-like_sf"/>
</dbReference>
<evidence type="ECO:0000313" key="2">
    <source>
        <dbReference type="Proteomes" id="UP001230496"/>
    </source>
</evidence>
<keyword evidence="2" id="KW-1185">Reference proteome</keyword>